<evidence type="ECO:0000313" key="2">
    <source>
        <dbReference type="EMBL" id="GEQ86610.1"/>
    </source>
</evidence>
<evidence type="ECO:0000313" key="3">
    <source>
        <dbReference type="Proteomes" id="UP000326994"/>
    </source>
</evidence>
<keyword evidence="1" id="KW-0812">Transmembrane</keyword>
<evidence type="ECO:0000256" key="1">
    <source>
        <dbReference type="SAM" id="Phobius"/>
    </source>
</evidence>
<keyword evidence="1" id="KW-1133">Transmembrane helix</keyword>
<proteinExistence type="predicted"/>
<dbReference type="AlphaFoldDB" id="A0A5J4FWN4"/>
<feature type="transmembrane region" description="Helical" evidence="1">
    <location>
        <begin position="200"/>
        <end position="220"/>
    </location>
</feature>
<reference evidence="2 3" key="1">
    <citation type="submission" date="2019-08" db="EMBL/GenBank/DDBJ databases">
        <title>Ulvibacter marinistellae sp. nov., isolated from a starfish, Patiria pectinifera.</title>
        <authorList>
            <person name="Kawano K."/>
            <person name="Ushijima N."/>
            <person name="Kihara M."/>
            <person name="Itoh H."/>
        </authorList>
    </citation>
    <scope>NUCLEOTIDE SEQUENCE [LARGE SCALE GENOMIC DNA]</scope>
    <source>
        <strain evidence="2 3">KK4</strain>
    </source>
</reference>
<dbReference type="EMBL" id="BKCF01000004">
    <property type="protein sequence ID" value="GEQ86610.1"/>
    <property type="molecule type" value="Genomic_DNA"/>
</dbReference>
<sequence>MIARTNIKTQLEKTRAKRIDEKEILCKVQEIFKKNQKERDVIKNRLETKNILNENRFNIDLLISENIFHIEDIKKLCIDYRLRFLDSHYFKGPYPDEAISKIRSLENMHDTTLKGFKIVAPAKLMKLENADDPLLFSPMGNDYYYLVHKWGTDLHPFRKAQMWPYKSFENLVFTILLVSIFLTMITPMHLFSRRDLNQEYLMLFLFMFKGVAGVVLFYGFSKGKNFNGAIWNSKYYNA</sequence>
<dbReference type="RefSeq" id="WP_151894542.1">
    <property type="nucleotide sequence ID" value="NZ_BKCF01000004.1"/>
</dbReference>
<keyword evidence="3" id="KW-1185">Reference proteome</keyword>
<keyword evidence="1" id="KW-0472">Membrane</keyword>
<accession>A0A5J4FWN4</accession>
<dbReference type="Proteomes" id="UP000326994">
    <property type="component" value="Unassembled WGS sequence"/>
</dbReference>
<organism evidence="2 3">
    <name type="scientific">Patiriisocius marinistellae</name>
    <dbReference type="NCBI Taxonomy" id="2494560"/>
    <lineage>
        <taxon>Bacteria</taxon>
        <taxon>Pseudomonadati</taxon>
        <taxon>Bacteroidota</taxon>
        <taxon>Flavobacteriia</taxon>
        <taxon>Flavobacteriales</taxon>
        <taxon>Flavobacteriaceae</taxon>
        <taxon>Patiriisocius</taxon>
    </lineage>
</organism>
<feature type="transmembrane region" description="Helical" evidence="1">
    <location>
        <begin position="168"/>
        <end position="188"/>
    </location>
</feature>
<gene>
    <name evidence="2" type="ORF">ULMS_21180</name>
</gene>
<dbReference type="OrthoDB" id="1425482at2"/>
<name>A0A5J4FWN4_9FLAO</name>
<protein>
    <submittedName>
        <fullName evidence="2">Uncharacterized protein</fullName>
    </submittedName>
</protein>
<comment type="caution">
    <text evidence="2">The sequence shown here is derived from an EMBL/GenBank/DDBJ whole genome shotgun (WGS) entry which is preliminary data.</text>
</comment>